<dbReference type="InterPro" id="IPR020472">
    <property type="entry name" value="WD40_PAC1"/>
</dbReference>
<evidence type="ECO:0000313" key="9">
    <source>
        <dbReference type="EMBL" id="CAG9099279.1"/>
    </source>
</evidence>
<dbReference type="Pfam" id="PF04494">
    <property type="entry name" value="TFIID_NTD2"/>
    <property type="match status" value="1"/>
</dbReference>
<dbReference type="InterPro" id="IPR036322">
    <property type="entry name" value="WD40_repeat_dom_sf"/>
</dbReference>
<keyword evidence="10" id="KW-1185">Reference proteome</keyword>
<feature type="compositionally biased region" description="Basic and acidic residues" evidence="7">
    <location>
        <begin position="260"/>
        <end position="270"/>
    </location>
</feature>
<feature type="repeat" description="WD" evidence="6">
    <location>
        <begin position="392"/>
        <end position="426"/>
    </location>
</feature>
<sequence length="662" mass="74142">MGEKSTPLLAVLQLLRKYNLKGTEEILRKEASLSDTEIGNLDLPEVELASILTSHHTESDPYSYEFAYDSLKKFIDNSLDVYKHELSTLLYPVFVHMYLSLILYDHNEHAAKFLDKFGKEQEDYYLDDLAKLAIVKSKDQIKGNELAEIYTANKFVVQFSRDASSQLKRFLHEQKNSTVIINIINNHIQIEVHDGPGRSLAQVRANTGGVLGEATRNENRAKVYYGLLKEPDIQVLPPTVEDEEEVEETPDKPKKKKAKKDNIFMKKPKSDPNAPPNDRIPLPELKENDKIEKGKAIREATKRVQLGPESLPSICFYTLLNSGHTAICSDICDDSSLLAVGFNNSTIKVWTLTPVKLRGMKSAEKLQDIDKEAGDVLVRMMEEKDRDTARTLFGHAGPVYRVAFDPFRNLLLSCSEDATIRLWSLQCWTCLVVYRGHVWPVWDVRWSPHGHYFASGGHDRTARLWATDQHQPLRIFAGHLSDVDCVQFHPNSNYVATGSSDRTVRLWDCVTGGQVRIMTGHKVSINLRASILRMRALPGVLRRRRRRGRGAGGGEVRVWDLASGAPAVVLPPAHAAPAHALAFSRDGTVLASGSLDNTIKLWDFALATDETTAEEPVGAPTTAQKEEKLLLRSFATKNSPVTSLHFTRRNLLLAVGTYEGSS</sequence>
<dbReference type="GO" id="GO:0005669">
    <property type="term" value="C:transcription factor TFIID complex"/>
    <property type="evidence" value="ECO:0007669"/>
    <property type="project" value="TreeGrafter"/>
</dbReference>
<dbReference type="InterPro" id="IPR015943">
    <property type="entry name" value="WD40/YVTN_repeat-like_dom_sf"/>
</dbReference>
<dbReference type="InterPro" id="IPR037264">
    <property type="entry name" value="TFIID_NTD2_sf"/>
</dbReference>
<dbReference type="Gene3D" id="2.130.10.10">
    <property type="entry name" value="YVTN repeat-like/Quinoprotein amine dehydrogenase"/>
    <property type="match status" value="3"/>
</dbReference>
<dbReference type="PROSITE" id="PS50294">
    <property type="entry name" value="WD_REPEATS_REGION"/>
    <property type="match status" value="4"/>
</dbReference>
<evidence type="ECO:0000256" key="6">
    <source>
        <dbReference type="PROSITE-ProRule" id="PRU00221"/>
    </source>
</evidence>
<keyword evidence="3 6" id="KW-0853">WD repeat</keyword>
<evidence type="ECO:0000313" key="10">
    <source>
        <dbReference type="Proteomes" id="UP000653454"/>
    </source>
</evidence>
<accession>A0A8S4DCK0</accession>
<reference evidence="9" key="1">
    <citation type="submission" date="2020-11" db="EMBL/GenBank/DDBJ databases">
        <authorList>
            <person name="Whiteford S."/>
        </authorList>
    </citation>
    <scope>NUCLEOTIDE SEQUENCE</scope>
</reference>
<dbReference type="SUPFAM" id="SSF50978">
    <property type="entry name" value="WD40 repeat-like"/>
    <property type="match status" value="1"/>
</dbReference>
<evidence type="ECO:0000259" key="8">
    <source>
        <dbReference type="Pfam" id="PF04494"/>
    </source>
</evidence>
<dbReference type="PRINTS" id="PR00320">
    <property type="entry name" value="GPROTEINBRPT"/>
</dbReference>
<comment type="subcellular location">
    <subcellularLocation>
        <location evidence="1">Nucleus</location>
    </subcellularLocation>
</comment>
<keyword evidence="4" id="KW-0677">Repeat</keyword>
<dbReference type="InterPro" id="IPR007582">
    <property type="entry name" value="TFIID_NTD2"/>
</dbReference>
<feature type="domain" description="TFIID subunit TAF5 NTD2" evidence="8">
    <location>
        <begin position="59"/>
        <end position="188"/>
    </location>
</feature>
<dbReference type="Proteomes" id="UP000653454">
    <property type="component" value="Unassembled WGS sequence"/>
</dbReference>
<feature type="repeat" description="WD" evidence="6">
    <location>
        <begin position="476"/>
        <end position="517"/>
    </location>
</feature>
<feature type="repeat" description="WD" evidence="6">
    <location>
        <begin position="571"/>
        <end position="603"/>
    </location>
</feature>
<feature type="repeat" description="WD" evidence="6">
    <location>
        <begin position="434"/>
        <end position="475"/>
    </location>
</feature>
<comment type="similarity">
    <text evidence="2">Belongs to the WD repeat TAF5 family.</text>
</comment>
<keyword evidence="5" id="KW-0539">Nucleus</keyword>
<name>A0A8S4DCK0_PLUXY</name>
<dbReference type="Pfam" id="PF00400">
    <property type="entry name" value="WD40"/>
    <property type="match status" value="5"/>
</dbReference>
<dbReference type="GO" id="GO:0006367">
    <property type="term" value="P:transcription initiation at RNA polymerase II promoter"/>
    <property type="evidence" value="ECO:0007669"/>
    <property type="project" value="TreeGrafter"/>
</dbReference>
<dbReference type="PANTHER" id="PTHR19879">
    <property type="entry name" value="TRANSCRIPTION INITIATION FACTOR TFIID"/>
    <property type="match status" value="1"/>
</dbReference>
<dbReference type="GO" id="GO:0016251">
    <property type="term" value="F:RNA polymerase II general transcription initiation factor activity"/>
    <property type="evidence" value="ECO:0007669"/>
    <property type="project" value="TreeGrafter"/>
</dbReference>
<evidence type="ECO:0000256" key="4">
    <source>
        <dbReference type="ARBA" id="ARBA00022737"/>
    </source>
</evidence>
<comment type="caution">
    <text evidence="9">The sequence shown here is derived from an EMBL/GenBank/DDBJ whole genome shotgun (WGS) entry which is preliminary data.</text>
</comment>
<dbReference type="EMBL" id="CAJHNJ030000005">
    <property type="protein sequence ID" value="CAG9099279.1"/>
    <property type="molecule type" value="Genomic_DNA"/>
</dbReference>
<dbReference type="SMART" id="SM00320">
    <property type="entry name" value="WD40"/>
    <property type="match status" value="5"/>
</dbReference>
<dbReference type="CDD" id="cd08044">
    <property type="entry name" value="TAF5_NTD2"/>
    <property type="match status" value="1"/>
</dbReference>
<gene>
    <name evidence="9" type="ORF">PLXY2_LOCUS2066</name>
</gene>
<evidence type="ECO:0000256" key="2">
    <source>
        <dbReference type="ARBA" id="ARBA00009435"/>
    </source>
</evidence>
<dbReference type="AlphaFoldDB" id="A0A8S4DCK0"/>
<evidence type="ECO:0000256" key="5">
    <source>
        <dbReference type="ARBA" id="ARBA00023242"/>
    </source>
</evidence>
<feature type="region of interest" description="Disordered" evidence="7">
    <location>
        <begin position="238"/>
        <end position="290"/>
    </location>
</feature>
<protein>
    <submittedName>
        <fullName evidence="9">(diamondback moth) hypothetical protein</fullName>
    </submittedName>
</protein>
<dbReference type="InterPro" id="IPR001680">
    <property type="entry name" value="WD40_rpt"/>
</dbReference>
<dbReference type="Gene3D" id="1.25.40.500">
    <property type="entry name" value="TFIID subunit TAF5, NTD2 domain"/>
    <property type="match status" value="1"/>
</dbReference>
<organism evidence="9 10">
    <name type="scientific">Plutella xylostella</name>
    <name type="common">Diamondback moth</name>
    <name type="synonym">Plutella maculipennis</name>
    <dbReference type="NCBI Taxonomy" id="51655"/>
    <lineage>
        <taxon>Eukaryota</taxon>
        <taxon>Metazoa</taxon>
        <taxon>Ecdysozoa</taxon>
        <taxon>Arthropoda</taxon>
        <taxon>Hexapoda</taxon>
        <taxon>Insecta</taxon>
        <taxon>Pterygota</taxon>
        <taxon>Neoptera</taxon>
        <taxon>Endopterygota</taxon>
        <taxon>Lepidoptera</taxon>
        <taxon>Glossata</taxon>
        <taxon>Ditrysia</taxon>
        <taxon>Yponomeutoidea</taxon>
        <taxon>Plutellidae</taxon>
        <taxon>Plutella</taxon>
    </lineage>
</organism>
<dbReference type="SUPFAM" id="SSF160897">
    <property type="entry name" value="Taf5 N-terminal domain-like"/>
    <property type="match status" value="1"/>
</dbReference>
<evidence type="ECO:0000256" key="3">
    <source>
        <dbReference type="ARBA" id="ARBA00022574"/>
    </source>
</evidence>
<evidence type="ECO:0000256" key="7">
    <source>
        <dbReference type="SAM" id="MobiDB-lite"/>
    </source>
</evidence>
<evidence type="ECO:0000256" key="1">
    <source>
        <dbReference type="ARBA" id="ARBA00004123"/>
    </source>
</evidence>
<dbReference type="CDD" id="cd00200">
    <property type="entry name" value="WD40"/>
    <property type="match status" value="1"/>
</dbReference>
<dbReference type="PANTHER" id="PTHR19879:SF1">
    <property type="entry name" value="CANNONBALL-RELATED"/>
    <property type="match status" value="1"/>
</dbReference>
<proteinExistence type="inferred from homology"/>
<dbReference type="PROSITE" id="PS50082">
    <property type="entry name" value="WD_REPEATS_2"/>
    <property type="match status" value="4"/>
</dbReference>